<name>A0A2T0W6G5_9LACT</name>
<protein>
    <submittedName>
        <fullName evidence="2">Aminobenzoyl-glutamate transport protein</fullName>
    </submittedName>
</protein>
<dbReference type="EMBL" id="PVTO01000013">
    <property type="protein sequence ID" value="PRY82282.1"/>
    <property type="molecule type" value="Genomic_DNA"/>
</dbReference>
<feature type="transmembrane region" description="Helical" evidence="1">
    <location>
        <begin position="98"/>
        <end position="117"/>
    </location>
</feature>
<feature type="transmembrane region" description="Helical" evidence="1">
    <location>
        <begin position="347"/>
        <end position="366"/>
    </location>
</feature>
<feature type="transmembrane region" description="Helical" evidence="1">
    <location>
        <begin position="443"/>
        <end position="462"/>
    </location>
</feature>
<feature type="transmembrane region" description="Helical" evidence="1">
    <location>
        <begin position="474"/>
        <end position="499"/>
    </location>
</feature>
<evidence type="ECO:0000313" key="3">
    <source>
        <dbReference type="Proteomes" id="UP000238205"/>
    </source>
</evidence>
<feature type="transmembrane region" description="Helical" evidence="1">
    <location>
        <begin position="268"/>
        <end position="285"/>
    </location>
</feature>
<evidence type="ECO:0000313" key="2">
    <source>
        <dbReference type="EMBL" id="PRY82282.1"/>
    </source>
</evidence>
<keyword evidence="3" id="KW-1185">Reference proteome</keyword>
<dbReference type="RefSeq" id="WP_211295439.1">
    <property type="nucleotide sequence ID" value="NZ_PVTO01000013.1"/>
</dbReference>
<dbReference type="PANTHER" id="PTHR30282:SF0">
    <property type="entry name" value="P-AMINOBENZOYL-GLUTAMATE TRANSPORT PROTEIN"/>
    <property type="match status" value="1"/>
</dbReference>
<dbReference type="GO" id="GO:1902604">
    <property type="term" value="P:p-aminobenzoyl-glutamate transmembrane transport"/>
    <property type="evidence" value="ECO:0007669"/>
    <property type="project" value="InterPro"/>
</dbReference>
<feature type="transmembrane region" description="Helical" evidence="1">
    <location>
        <begin position="129"/>
        <end position="162"/>
    </location>
</feature>
<organism evidence="2 3">
    <name type="scientific">Alkalibacterium olivapovliticus</name>
    <dbReference type="NCBI Taxonomy" id="99907"/>
    <lineage>
        <taxon>Bacteria</taxon>
        <taxon>Bacillati</taxon>
        <taxon>Bacillota</taxon>
        <taxon>Bacilli</taxon>
        <taxon>Lactobacillales</taxon>
        <taxon>Carnobacteriaceae</taxon>
        <taxon>Alkalibacterium</taxon>
    </lineage>
</organism>
<keyword evidence="1" id="KW-0812">Transmembrane</keyword>
<gene>
    <name evidence="2" type="ORF">CLV38_11319</name>
</gene>
<comment type="caution">
    <text evidence="2">The sequence shown here is derived from an EMBL/GenBank/DDBJ whole genome shotgun (WGS) entry which is preliminary data.</text>
</comment>
<reference evidence="2 3" key="1">
    <citation type="submission" date="2018-03" db="EMBL/GenBank/DDBJ databases">
        <title>Genomic Encyclopedia of Archaeal and Bacterial Type Strains, Phase II (KMG-II): from individual species to whole genera.</title>
        <authorList>
            <person name="Goeker M."/>
        </authorList>
    </citation>
    <scope>NUCLEOTIDE SEQUENCE [LARGE SCALE GENOMIC DNA]</scope>
    <source>
        <strain evidence="2 3">DSM 13175</strain>
    </source>
</reference>
<dbReference type="InterPro" id="IPR004697">
    <property type="entry name" value="AbgT"/>
</dbReference>
<feature type="transmembrane region" description="Helical" evidence="1">
    <location>
        <begin position="305"/>
        <end position="326"/>
    </location>
</feature>
<feature type="transmembrane region" description="Helical" evidence="1">
    <location>
        <begin position="378"/>
        <end position="401"/>
    </location>
</feature>
<feature type="transmembrane region" description="Helical" evidence="1">
    <location>
        <begin position="218"/>
        <end position="236"/>
    </location>
</feature>
<feature type="transmembrane region" description="Helical" evidence="1">
    <location>
        <begin position="26"/>
        <end position="46"/>
    </location>
</feature>
<feature type="transmembrane region" description="Helical" evidence="1">
    <location>
        <begin position="413"/>
        <end position="431"/>
    </location>
</feature>
<dbReference type="Pfam" id="PF03806">
    <property type="entry name" value="ABG_transport"/>
    <property type="match status" value="1"/>
</dbReference>
<dbReference type="GO" id="GO:0015558">
    <property type="term" value="F:secondary active p-aminobenzoyl-glutamate transmembrane transporter activity"/>
    <property type="evidence" value="ECO:0007669"/>
    <property type="project" value="InterPro"/>
</dbReference>
<proteinExistence type="predicted"/>
<keyword evidence="1" id="KW-0472">Membrane</keyword>
<evidence type="ECO:0000256" key="1">
    <source>
        <dbReference type="SAM" id="Phobius"/>
    </source>
</evidence>
<dbReference type="Proteomes" id="UP000238205">
    <property type="component" value="Unassembled WGS sequence"/>
</dbReference>
<sequence length="511" mass="55330">MSKEQKKDQRFLSVIEKIGNKLPDPAFLFVLLALITIAASALAAQFDLSVTYEGFNAETGEIESITTAVNNLLSIDGIHYMVTNVISNFTSFFPLGPVFTIVLGVSVMEGTGMLSVLLRRIVSKTPKAFISAMVVFLGIMSNIASSTGYIVLVPLGAIIFFASKRHPIAGLAAAYAGVSGGWTANLLLGTNDPLYAGISTQAANILDPNYIVHPTGNWFFMVASTFLVTIIGTYITDKIVEPRLPKYHFSDDDQVDAITQHEKRGLKFAGIAEAIFLIVMGILVLPENALLRNPETGEILTSPFMTGIIFFMMVFFLVPGIAYGIVSRQIKKSKDVTDLMTEGIAGIANFLVLIFFAAQFTAFFAHSNLGTILSVNGAQLLTTIGLTGLPLLLLFILLTMVINIIMPVDTAKWVMMAPIFIPMFLQVGLSPEVTQLAFRIGDSTTNIITPLMPFFVMIVAYFEKYDEDAGIGSVVSTMLPYSGAFLVGWLILLTVWYALGLPIGPGAPITL</sequence>
<dbReference type="AlphaFoldDB" id="A0A2T0W6G5"/>
<accession>A0A2T0W6G5</accession>
<dbReference type="PANTHER" id="PTHR30282">
    <property type="entry name" value="P-AMINOBENZOYL GLUTAMATE TRANSPORTER"/>
    <property type="match status" value="1"/>
</dbReference>
<keyword evidence="1" id="KW-1133">Transmembrane helix</keyword>